<comment type="catalytic activity">
    <reaction evidence="9">
        <text>N-terminal L-prolyl-L-prolyl-L-lysyl-[protein] + 2 S-adenosyl-L-methionine = N-terminal N,N-dimethyl-L-prolyl-L-prolyl-L-lysyl-[protein] + 2 S-adenosyl-L-homocysteine + 2 H(+)</text>
        <dbReference type="Rhea" id="RHEA:54736"/>
        <dbReference type="Rhea" id="RHEA-COMP:13787"/>
        <dbReference type="Rhea" id="RHEA-COMP:13974"/>
        <dbReference type="ChEBI" id="CHEBI:15378"/>
        <dbReference type="ChEBI" id="CHEBI:57856"/>
        <dbReference type="ChEBI" id="CHEBI:59789"/>
        <dbReference type="ChEBI" id="CHEBI:138059"/>
        <dbReference type="ChEBI" id="CHEBI:138318"/>
        <dbReference type="EC" id="2.1.1.244"/>
    </reaction>
</comment>
<dbReference type="GO" id="GO:0032259">
    <property type="term" value="P:methylation"/>
    <property type="evidence" value="ECO:0007669"/>
    <property type="project" value="UniProtKB-KW"/>
</dbReference>
<keyword evidence="3 11" id="KW-0808">Transferase</keyword>
<dbReference type="GO" id="GO:0005737">
    <property type="term" value="C:cytoplasm"/>
    <property type="evidence" value="ECO:0007669"/>
    <property type="project" value="TreeGrafter"/>
</dbReference>
<keyword evidence="12" id="KW-1185">Reference proteome</keyword>
<dbReference type="STRING" id="151549.A0A4C1ZUG2"/>
<evidence type="ECO:0000256" key="1">
    <source>
        <dbReference type="ARBA" id="ARBA00009059"/>
    </source>
</evidence>
<evidence type="ECO:0000313" key="12">
    <source>
        <dbReference type="Proteomes" id="UP000299102"/>
    </source>
</evidence>
<dbReference type="PANTHER" id="PTHR12753:SF0">
    <property type="entry name" value="ALPHA N-TERMINAL PROTEIN METHYLTRANSFERASE 1"/>
    <property type="match status" value="1"/>
</dbReference>
<evidence type="ECO:0000256" key="3">
    <source>
        <dbReference type="ARBA" id="ARBA00022679"/>
    </source>
</evidence>
<proteinExistence type="inferred from homology"/>
<keyword evidence="4" id="KW-0949">S-adenosyl-L-methionine</keyword>
<evidence type="ECO:0000256" key="10">
    <source>
        <dbReference type="ARBA" id="ARBA00048167"/>
    </source>
</evidence>
<comment type="similarity">
    <text evidence="1">Belongs to the methyltransferase superfamily. NTM1 family.</text>
</comment>
<evidence type="ECO:0000256" key="7">
    <source>
        <dbReference type="ARBA" id="ARBA00043129"/>
    </source>
</evidence>
<keyword evidence="2 11" id="KW-0489">Methyltransferase</keyword>
<dbReference type="Proteomes" id="UP000299102">
    <property type="component" value="Unassembled WGS sequence"/>
</dbReference>
<dbReference type="Gene3D" id="3.40.50.150">
    <property type="entry name" value="Vaccinia Virus protein VP39"/>
    <property type="match status" value="1"/>
</dbReference>
<evidence type="ECO:0000313" key="11">
    <source>
        <dbReference type="EMBL" id="GBP91092.1"/>
    </source>
</evidence>
<evidence type="ECO:0000256" key="6">
    <source>
        <dbReference type="ARBA" id="ARBA00039449"/>
    </source>
</evidence>
<dbReference type="GO" id="GO:0071885">
    <property type="term" value="F:N-terminal protein N-methyltransferase activity"/>
    <property type="evidence" value="ECO:0007669"/>
    <property type="project" value="UniProtKB-EC"/>
</dbReference>
<gene>
    <name evidence="11" type="primary">Ntmt</name>
    <name evidence="11" type="ORF">EVAR_22427_1</name>
</gene>
<evidence type="ECO:0000256" key="8">
    <source>
        <dbReference type="ARBA" id="ARBA00047306"/>
    </source>
</evidence>
<dbReference type="EMBL" id="BGZK01002141">
    <property type="protein sequence ID" value="GBP91092.1"/>
    <property type="molecule type" value="Genomic_DNA"/>
</dbReference>
<reference evidence="11 12" key="1">
    <citation type="journal article" date="2019" name="Commun. Biol.">
        <title>The bagworm genome reveals a unique fibroin gene that provides high tensile strength.</title>
        <authorList>
            <person name="Kono N."/>
            <person name="Nakamura H."/>
            <person name="Ohtoshi R."/>
            <person name="Tomita M."/>
            <person name="Numata K."/>
            <person name="Arakawa K."/>
        </authorList>
    </citation>
    <scope>NUCLEOTIDE SEQUENCE [LARGE SCALE GENOMIC DNA]</scope>
</reference>
<comment type="caution">
    <text evidence="11">The sequence shown here is derived from an EMBL/GenBank/DDBJ whole genome shotgun (WGS) entry which is preliminary data.</text>
</comment>
<evidence type="ECO:0000256" key="4">
    <source>
        <dbReference type="ARBA" id="ARBA00022691"/>
    </source>
</evidence>
<comment type="catalytic activity">
    <reaction evidence="10">
        <text>N-terminal L-alanyl-L-prolyl-L-lysyl-[protein] + 3 S-adenosyl-L-methionine = N-terminal N,N,N-trimethyl-L-alanyl-L-prolyl-L-lysyl-[protein] + 3 S-adenosyl-L-homocysteine + 3 H(+)</text>
        <dbReference type="Rhea" id="RHEA:54712"/>
        <dbReference type="Rhea" id="RHEA-COMP:13785"/>
        <dbReference type="Rhea" id="RHEA-COMP:13971"/>
        <dbReference type="ChEBI" id="CHEBI:15378"/>
        <dbReference type="ChEBI" id="CHEBI:57856"/>
        <dbReference type="ChEBI" id="CHEBI:59789"/>
        <dbReference type="ChEBI" id="CHEBI:138057"/>
        <dbReference type="ChEBI" id="CHEBI:138315"/>
        <dbReference type="EC" id="2.1.1.244"/>
    </reaction>
</comment>
<comment type="catalytic activity">
    <reaction evidence="8">
        <text>N-terminal L-seryl-L-prolyl-L-lysyl-[protein] + 3 S-adenosyl-L-methionine = N-terminal N,N,N-trimethyl-L-seryl-L-prolyl-L-lysyl-[protein] + 3 S-adenosyl-L-homocysteine + 3 H(+)</text>
        <dbReference type="Rhea" id="RHEA:54724"/>
        <dbReference type="Rhea" id="RHEA-COMP:13789"/>
        <dbReference type="Rhea" id="RHEA-COMP:13973"/>
        <dbReference type="ChEBI" id="CHEBI:15378"/>
        <dbReference type="ChEBI" id="CHEBI:57856"/>
        <dbReference type="ChEBI" id="CHEBI:59789"/>
        <dbReference type="ChEBI" id="CHEBI:138061"/>
        <dbReference type="ChEBI" id="CHEBI:138317"/>
        <dbReference type="EC" id="2.1.1.244"/>
    </reaction>
</comment>
<dbReference type="AlphaFoldDB" id="A0A4C1ZUG2"/>
<dbReference type="Pfam" id="PF05891">
    <property type="entry name" value="Methyltransf_PK"/>
    <property type="match status" value="1"/>
</dbReference>
<sequence length="151" mass="16947">MSISSKELLYKKADDYWSHIPATLDGVLGGFGFISGIDIEGSKKFLKSIFCFENPPSPDVALDCGAGIGRVSKYLLMPIFGKVDLVEQDKKFLKSVKEFVGSDNENKLGSLYNVGLQQFTPDKKYDVIWNQWVLGHLDDEDLISYLGRCRQ</sequence>
<evidence type="ECO:0000256" key="9">
    <source>
        <dbReference type="ARBA" id="ARBA00047885"/>
    </source>
</evidence>
<dbReference type="InterPro" id="IPR008576">
    <property type="entry name" value="MeTrfase_NTM1"/>
</dbReference>
<dbReference type="InterPro" id="IPR029063">
    <property type="entry name" value="SAM-dependent_MTases_sf"/>
</dbReference>
<dbReference type="OrthoDB" id="1298661at2759"/>
<evidence type="ECO:0000256" key="5">
    <source>
        <dbReference type="ARBA" id="ARBA00039112"/>
    </source>
</evidence>
<dbReference type="EC" id="2.1.1.244" evidence="5"/>
<evidence type="ECO:0000256" key="2">
    <source>
        <dbReference type="ARBA" id="ARBA00022603"/>
    </source>
</evidence>
<dbReference type="SUPFAM" id="SSF53335">
    <property type="entry name" value="S-adenosyl-L-methionine-dependent methyltransferases"/>
    <property type="match status" value="1"/>
</dbReference>
<organism evidence="11 12">
    <name type="scientific">Eumeta variegata</name>
    <name type="common">Bagworm moth</name>
    <name type="synonym">Eumeta japonica</name>
    <dbReference type="NCBI Taxonomy" id="151549"/>
    <lineage>
        <taxon>Eukaryota</taxon>
        <taxon>Metazoa</taxon>
        <taxon>Ecdysozoa</taxon>
        <taxon>Arthropoda</taxon>
        <taxon>Hexapoda</taxon>
        <taxon>Insecta</taxon>
        <taxon>Pterygota</taxon>
        <taxon>Neoptera</taxon>
        <taxon>Endopterygota</taxon>
        <taxon>Lepidoptera</taxon>
        <taxon>Glossata</taxon>
        <taxon>Ditrysia</taxon>
        <taxon>Tineoidea</taxon>
        <taxon>Psychidae</taxon>
        <taxon>Oiketicinae</taxon>
        <taxon>Eumeta</taxon>
    </lineage>
</organism>
<name>A0A4C1ZUG2_EUMVA</name>
<protein>
    <recommendedName>
        <fullName evidence="6">Alpha N-terminal protein methyltransferase 1</fullName>
        <ecNumber evidence="5">2.1.1.244</ecNumber>
    </recommendedName>
    <alternativeName>
        <fullName evidence="7">X-Pro-Lys N-terminal protein methyltransferase 1</fullName>
    </alternativeName>
</protein>
<accession>A0A4C1ZUG2</accession>
<dbReference type="PANTHER" id="PTHR12753">
    <property type="entry name" value="AD-003 - RELATED"/>
    <property type="match status" value="1"/>
</dbReference>